<dbReference type="InterPro" id="IPR041654">
    <property type="entry name" value="StyA_sbd"/>
</dbReference>
<dbReference type="Gene3D" id="6.10.250.650">
    <property type="match status" value="1"/>
</dbReference>
<proteinExistence type="predicted"/>
<evidence type="ECO:0000313" key="4">
    <source>
        <dbReference type="Proteomes" id="UP000584663"/>
    </source>
</evidence>
<dbReference type="Pfam" id="PF17885">
    <property type="entry name" value="Smoa_sbd"/>
    <property type="match status" value="1"/>
</dbReference>
<dbReference type="EMBL" id="JAFHKU010000130">
    <property type="protein sequence ID" value="MBN3558755.1"/>
    <property type="molecule type" value="Genomic_DNA"/>
</dbReference>
<protein>
    <submittedName>
        <fullName evidence="2">2-polyprenyl-6-methoxyphenol hydroxylase-like FAD-dependent oxidoreductase</fullName>
    </submittedName>
    <submittedName>
        <fullName evidence="3">FAD-binding oxidoreductase</fullName>
    </submittedName>
</protein>
<dbReference type="AlphaFoldDB" id="A0AA40ZYA7"/>
<comment type="caution">
    <text evidence="3">The sequence shown here is derived from an EMBL/GenBank/DDBJ whole genome shotgun (WGS) entry which is preliminary data.</text>
</comment>
<dbReference type="RefSeq" id="WP_184106374.1">
    <property type="nucleotide sequence ID" value="NZ_JBHMAL010000015.1"/>
</dbReference>
<dbReference type="InterPro" id="IPR036188">
    <property type="entry name" value="FAD/NAD-bd_sf"/>
</dbReference>
<dbReference type="Gene3D" id="3.30.9.40">
    <property type="match status" value="1"/>
</dbReference>
<dbReference type="Proteomes" id="UP000584663">
    <property type="component" value="Unassembled WGS sequence"/>
</dbReference>
<feature type="domain" description="Styrene monooxygenase StyA putative substrate binding" evidence="1">
    <location>
        <begin position="146"/>
        <end position="253"/>
    </location>
</feature>
<evidence type="ECO:0000313" key="3">
    <source>
        <dbReference type="EMBL" id="MBN3558755.1"/>
    </source>
</evidence>
<evidence type="ECO:0000313" key="2">
    <source>
        <dbReference type="EMBL" id="MBB4610940.1"/>
    </source>
</evidence>
<gene>
    <name evidence="2" type="ORF">GGQ89_003179</name>
    <name evidence="3" type="ORF">JYA60_11010</name>
</gene>
<evidence type="ECO:0000313" key="5">
    <source>
        <dbReference type="Proteomes" id="UP000704529"/>
    </source>
</evidence>
<organism evidence="3 5">
    <name type="scientific">Sphingomonas yabuuchiae</name>
    <dbReference type="NCBI Taxonomy" id="172044"/>
    <lineage>
        <taxon>Bacteria</taxon>
        <taxon>Pseudomonadati</taxon>
        <taxon>Pseudomonadota</taxon>
        <taxon>Alphaproteobacteria</taxon>
        <taxon>Sphingomonadales</taxon>
        <taxon>Sphingomonadaceae</taxon>
        <taxon>Sphingomonas</taxon>
    </lineage>
</organism>
<dbReference type="SUPFAM" id="SSF51905">
    <property type="entry name" value="FAD/NAD(P)-binding domain"/>
    <property type="match status" value="1"/>
</dbReference>
<accession>A0AA40ZYA7</accession>
<reference evidence="3" key="2">
    <citation type="submission" date="2021-01" db="EMBL/GenBank/DDBJ databases">
        <title>Genome Sequencing of Type Strains.</title>
        <authorList>
            <person name="Lemaire J.F."/>
            <person name="Inderbitzin P."/>
            <person name="Collins S.B."/>
            <person name="Wespe N."/>
            <person name="Knight-Connoni V."/>
        </authorList>
    </citation>
    <scope>NUCLEOTIDE SEQUENCE</scope>
    <source>
        <strain evidence="3">DSM 14562</strain>
    </source>
</reference>
<evidence type="ECO:0000259" key="1">
    <source>
        <dbReference type="Pfam" id="PF17885"/>
    </source>
</evidence>
<dbReference type="EMBL" id="JACHNX010000016">
    <property type="protein sequence ID" value="MBB4610940.1"/>
    <property type="molecule type" value="Genomic_DNA"/>
</dbReference>
<dbReference type="PRINTS" id="PR00420">
    <property type="entry name" value="RNGMNOXGNASE"/>
</dbReference>
<dbReference type="Proteomes" id="UP000704529">
    <property type="component" value="Unassembled WGS sequence"/>
</dbReference>
<keyword evidence="4" id="KW-1185">Reference proteome</keyword>
<reference evidence="2 4" key="1">
    <citation type="submission" date="2020-08" db="EMBL/GenBank/DDBJ databases">
        <title>Genomic Encyclopedia of Type Strains, Phase IV (KMG-IV): sequencing the most valuable type-strain genomes for metagenomic binning, comparative biology and taxonomic classification.</title>
        <authorList>
            <person name="Goeker M."/>
        </authorList>
    </citation>
    <scope>NUCLEOTIDE SEQUENCE [LARGE SCALE GENOMIC DNA]</scope>
    <source>
        <strain evidence="2 4">DSM 14562</strain>
    </source>
</reference>
<dbReference type="Gene3D" id="3.50.50.60">
    <property type="entry name" value="FAD/NAD(P)-binding domain"/>
    <property type="match status" value="2"/>
</dbReference>
<sequence length="406" mass="44503">MTRIGIVGAGQAGLQLGMGLLERGHEVIMLSNQTAEQIAGGRVTSSQCMFDQAREHERKLGINFWDEACPPVEGIAFSLVGEDGTSQMSWASRLDAAAQSVDQRVKMPRWLAEFEKRGGELRICDAGIAELEELARECDLVLVASGKGEIGKLFERDADKSPFDKPMRSLALTYVNGMTPRAEHSAVNFNLIPGMGEYFVFPALTLNGPCEIMVFESLPGGPMDLWDPRASAEEHLETSLHILKRYVPEEYERARNCTLTDQQGWLTGRFPPTVRKPVLTLPSGAKVLGLGDAVCLNDPITGQGANNAAKSAAIYLDSIIANEGKPFDAAWMQATFDRYWDYAQFVVGWTNGMLQPPPPHMVQLLGAASAQPRVAHWFANNFDDPRGFFPTITAPALTEDFIKEAA</sequence>
<name>A0AA40ZYA7_9SPHN</name>